<keyword evidence="3" id="KW-1185">Reference proteome</keyword>
<protein>
    <recommendedName>
        <fullName evidence="4">DUF4149 domain-containing protein</fullName>
    </recommendedName>
</protein>
<organism evidence="2 3">
    <name type="scientific">Corallococcus interemptor</name>
    <dbReference type="NCBI Taxonomy" id="2316720"/>
    <lineage>
        <taxon>Bacteria</taxon>
        <taxon>Pseudomonadati</taxon>
        <taxon>Myxococcota</taxon>
        <taxon>Myxococcia</taxon>
        <taxon>Myxococcales</taxon>
        <taxon>Cystobacterineae</taxon>
        <taxon>Myxococcaceae</taxon>
        <taxon>Corallococcus</taxon>
    </lineage>
</organism>
<name>A0A3A8QPV5_9BACT</name>
<keyword evidence="1" id="KW-0472">Membrane</keyword>
<evidence type="ECO:0008006" key="4">
    <source>
        <dbReference type="Google" id="ProtNLM"/>
    </source>
</evidence>
<sequence length="163" mass="18021">MICTPLLLAGLFVWMELSVLDDTTEGRRLGGQLNEVIKQAIAIELEVSKLFTASALAVIGVVAYYLKERRTEWTDAEFICAAAVLVSAVFSIFFGHLWMVAVRNQLAADIHNPYSPSRVWSERLQYLTLLLSLSWFSLLVFRREFVAPRSASGAPVPSAGASV</sequence>
<feature type="transmembrane region" description="Helical" evidence="1">
    <location>
        <begin position="78"/>
        <end position="99"/>
    </location>
</feature>
<feature type="transmembrane region" description="Helical" evidence="1">
    <location>
        <begin position="124"/>
        <end position="141"/>
    </location>
</feature>
<dbReference type="Proteomes" id="UP000282656">
    <property type="component" value="Unassembled WGS sequence"/>
</dbReference>
<feature type="transmembrane region" description="Helical" evidence="1">
    <location>
        <begin position="50"/>
        <end position="66"/>
    </location>
</feature>
<proteinExistence type="predicted"/>
<evidence type="ECO:0000256" key="1">
    <source>
        <dbReference type="SAM" id="Phobius"/>
    </source>
</evidence>
<reference evidence="3" key="1">
    <citation type="submission" date="2018-09" db="EMBL/GenBank/DDBJ databases">
        <authorList>
            <person name="Livingstone P.G."/>
            <person name="Whitworth D.E."/>
        </authorList>
    </citation>
    <scope>NUCLEOTIDE SEQUENCE [LARGE SCALE GENOMIC DNA]</scope>
    <source>
        <strain evidence="3">AB047A</strain>
    </source>
</reference>
<evidence type="ECO:0000313" key="3">
    <source>
        <dbReference type="Proteomes" id="UP000282656"/>
    </source>
</evidence>
<dbReference type="EMBL" id="RAWM01000037">
    <property type="protein sequence ID" value="RKH68940.1"/>
    <property type="molecule type" value="Genomic_DNA"/>
</dbReference>
<comment type="caution">
    <text evidence="2">The sequence shown here is derived from an EMBL/GenBank/DDBJ whole genome shotgun (WGS) entry which is preliminary data.</text>
</comment>
<evidence type="ECO:0000313" key="2">
    <source>
        <dbReference type="EMBL" id="RKH68940.1"/>
    </source>
</evidence>
<keyword evidence="1" id="KW-0812">Transmembrane</keyword>
<dbReference type="AlphaFoldDB" id="A0A3A8QPV5"/>
<gene>
    <name evidence="2" type="ORF">D7X96_16260</name>
</gene>
<accession>A0A3A8QPV5</accession>
<keyword evidence="1" id="KW-1133">Transmembrane helix</keyword>